<dbReference type="EMBL" id="QKKF02012197">
    <property type="protein sequence ID" value="RZF43823.1"/>
    <property type="molecule type" value="Genomic_DNA"/>
</dbReference>
<keyword evidence="4" id="KW-0378">Hydrolase</keyword>
<accession>A0A482XDM6</accession>
<evidence type="ECO:0000259" key="7">
    <source>
        <dbReference type="Pfam" id="PF00884"/>
    </source>
</evidence>
<feature type="chain" id="PRO_5019723856" description="Sulfatase N-terminal domain-containing protein" evidence="6">
    <location>
        <begin position="29"/>
        <end position="527"/>
    </location>
</feature>
<dbReference type="SUPFAM" id="SSF53649">
    <property type="entry name" value="Alkaline phosphatase-like"/>
    <property type="match status" value="1"/>
</dbReference>
<dbReference type="PANTHER" id="PTHR43108:SF6">
    <property type="entry name" value="N-SULPHOGLUCOSAMINE SULPHOHYDROLASE"/>
    <property type="match status" value="1"/>
</dbReference>
<dbReference type="FunCoup" id="A0A482XDM6">
    <property type="interactions" value="126"/>
</dbReference>
<dbReference type="STRING" id="195883.A0A482XDM6"/>
<evidence type="ECO:0000256" key="4">
    <source>
        <dbReference type="ARBA" id="ARBA00022801"/>
    </source>
</evidence>
<keyword evidence="5" id="KW-0325">Glycoprotein</keyword>
<dbReference type="PANTHER" id="PTHR43108">
    <property type="entry name" value="N-ACETYLGLUCOSAMINE-6-SULFATASE FAMILY MEMBER"/>
    <property type="match status" value="1"/>
</dbReference>
<feature type="signal peptide" evidence="6">
    <location>
        <begin position="1"/>
        <end position="28"/>
    </location>
</feature>
<protein>
    <recommendedName>
        <fullName evidence="7">Sulfatase N-terminal domain-containing protein</fullName>
    </recommendedName>
</protein>
<dbReference type="PROSITE" id="PS00523">
    <property type="entry name" value="SULFATASE_1"/>
    <property type="match status" value="1"/>
</dbReference>
<evidence type="ECO:0000256" key="5">
    <source>
        <dbReference type="ARBA" id="ARBA00023180"/>
    </source>
</evidence>
<dbReference type="GO" id="GO:0030200">
    <property type="term" value="P:heparan sulfate proteoglycan catabolic process"/>
    <property type="evidence" value="ECO:0007669"/>
    <property type="project" value="TreeGrafter"/>
</dbReference>
<dbReference type="Pfam" id="PF00884">
    <property type="entry name" value="Sulfatase"/>
    <property type="match status" value="1"/>
</dbReference>
<dbReference type="GO" id="GO:0016250">
    <property type="term" value="F:N-sulfoglucosamine sulfohydrolase activity"/>
    <property type="evidence" value="ECO:0007669"/>
    <property type="project" value="TreeGrafter"/>
</dbReference>
<evidence type="ECO:0000256" key="6">
    <source>
        <dbReference type="SAM" id="SignalP"/>
    </source>
</evidence>
<comment type="cofactor">
    <cofactor evidence="1">
        <name>Ca(2+)</name>
        <dbReference type="ChEBI" id="CHEBI:29108"/>
    </cofactor>
</comment>
<keyword evidence="3 6" id="KW-0732">Signal</keyword>
<evidence type="ECO:0000313" key="8">
    <source>
        <dbReference type="EMBL" id="RZF43823.1"/>
    </source>
</evidence>
<feature type="domain" description="Sulfatase N-terminal" evidence="7">
    <location>
        <begin position="40"/>
        <end position="345"/>
    </location>
</feature>
<evidence type="ECO:0000256" key="1">
    <source>
        <dbReference type="ARBA" id="ARBA00001913"/>
    </source>
</evidence>
<dbReference type="SMR" id="A0A482XDM6"/>
<dbReference type="InParanoid" id="A0A482XDM6"/>
<organism evidence="8 9">
    <name type="scientific">Laodelphax striatellus</name>
    <name type="common">Small brown planthopper</name>
    <name type="synonym">Delphax striatella</name>
    <dbReference type="NCBI Taxonomy" id="195883"/>
    <lineage>
        <taxon>Eukaryota</taxon>
        <taxon>Metazoa</taxon>
        <taxon>Ecdysozoa</taxon>
        <taxon>Arthropoda</taxon>
        <taxon>Hexapoda</taxon>
        <taxon>Insecta</taxon>
        <taxon>Pterygota</taxon>
        <taxon>Neoptera</taxon>
        <taxon>Paraneoptera</taxon>
        <taxon>Hemiptera</taxon>
        <taxon>Auchenorrhyncha</taxon>
        <taxon>Fulgoroidea</taxon>
        <taxon>Delphacidae</taxon>
        <taxon>Criomorphinae</taxon>
        <taxon>Laodelphax</taxon>
    </lineage>
</organism>
<reference evidence="8 9" key="1">
    <citation type="journal article" date="2017" name="Gigascience">
        <title>Genome sequence of the small brown planthopper, Laodelphax striatellus.</title>
        <authorList>
            <person name="Zhu J."/>
            <person name="Jiang F."/>
            <person name="Wang X."/>
            <person name="Yang P."/>
            <person name="Bao Y."/>
            <person name="Zhao W."/>
            <person name="Wang W."/>
            <person name="Lu H."/>
            <person name="Wang Q."/>
            <person name="Cui N."/>
            <person name="Li J."/>
            <person name="Chen X."/>
            <person name="Luo L."/>
            <person name="Yu J."/>
            <person name="Kang L."/>
            <person name="Cui F."/>
        </authorList>
    </citation>
    <scope>NUCLEOTIDE SEQUENCE [LARGE SCALE GENOMIC DNA]</scope>
    <source>
        <strain evidence="8">Lst14</strain>
    </source>
</reference>
<gene>
    <name evidence="8" type="ORF">LSTR_LSTR006364</name>
</gene>
<proteinExistence type="inferred from homology"/>
<dbReference type="GO" id="GO:0006027">
    <property type="term" value="P:glycosaminoglycan catabolic process"/>
    <property type="evidence" value="ECO:0007669"/>
    <property type="project" value="TreeGrafter"/>
</dbReference>
<keyword evidence="9" id="KW-1185">Reference proteome</keyword>
<sequence length="527" mass="60317">MDFTNRLNHRICSAYLVVLLSFFAVSSSSQSLIETTPPLRNTLIILADDAGFELGVYRNKICQTPNIDALSKKSLIFNNAYTAVSSCSPSRSALLTGRPNHENGMYGLHNGYHNFNSLNKVDSLPKILSKHGIRTGIIGKKHVGPSKNYKFDYEQTEENNSILQVGRNITKIKLLVREFLSQNKSKPFFLYVAFHDPHRCEHTHPEYGYFCEKFGNGEQGMGTIKDWTPIYYVPDQVEVPYFVQDTPYSRIDIAKQYTTISRLDQGVGLVLKELKDAGHANDTLIIYTSDNGIPFPAGRTNLYDSGMAVPLLMSTQEFPERQNQVTYSLSSLLDVTPTVLDWFGIKYRPKMSPLQGKSLLPLLKKEPSFEEASASEVADDEPAVFASHSLHEVTMYYPMRVIRTKHFKLIHNLNYRMPFPIDQDFYVSLSFQDLLNRTEQKQPLFWNRNLEEYYYRPEWQLFDLRLDPEETVNLISKPELKDVITTLKRRLSDWQKATNDPWICSPGGVLEGKISSKNSFCGPLYNH</sequence>
<comment type="caution">
    <text evidence="8">The sequence shown here is derived from an EMBL/GenBank/DDBJ whole genome shotgun (WGS) entry which is preliminary data.</text>
</comment>
<name>A0A482XDM6_LAOST</name>
<evidence type="ECO:0000256" key="2">
    <source>
        <dbReference type="ARBA" id="ARBA00008779"/>
    </source>
</evidence>
<dbReference type="InterPro" id="IPR017850">
    <property type="entry name" value="Alkaline_phosphatase_core_sf"/>
</dbReference>
<dbReference type="AlphaFoldDB" id="A0A482XDM6"/>
<comment type="similarity">
    <text evidence="2">Belongs to the sulfatase family.</text>
</comment>
<dbReference type="Gene3D" id="3.40.720.10">
    <property type="entry name" value="Alkaline Phosphatase, subunit A"/>
    <property type="match status" value="1"/>
</dbReference>
<evidence type="ECO:0000256" key="3">
    <source>
        <dbReference type="ARBA" id="ARBA00022729"/>
    </source>
</evidence>
<dbReference type="InterPro" id="IPR024607">
    <property type="entry name" value="Sulfatase_CS"/>
</dbReference>
<dbReference type="InterPro" id="IPR000917">
    <property type="entry name" value="Sulfatase_N"/>
</dbReference>
<dbReference type="CDD" id="cd16027">
    <property type="entry name" value="SGSH"/>
    <property type="match status" value="1"/>
</dbReference>
<evidence type="ECO:0000313" key="9">
    <source>
        <dbReference type="Proteomes" id="UP000291343"/>
    </source>
</evidence>
<dbReference type="OrthoDB" id="10012954at2759"/>
<dbReference type="Proteomes" id="UP000291343">
    <property type="component" value="Unassembled WGS sequence"/>
</dbReference>